<proteinExistence type="predicted"/>
<evidence type="ECO:0000313" key="3">
    <source>
        <dbReference type="EMBL" id="GMI52633.1"/>
    </source>
</evidence>
<dbReference type="Proteomes" id="UP001165060">
    <property type="component" value="Unassembled WGS sequence"/>
</dbReference>
<accession>A0ABQ6NB63</accession>
<name>A0ABQ6NB63_9STRA</name>
<dbReference type="Pfam" id="PF00169">
    <property type="entry name" value="PH"/>
    <property type="match status" value="1"/>
</dbReference>
<reference evidence="3 4" key="1">
    <citation type="journal article" date="2023" name="Commun. Biol.">
        <title>Genome analysis of Parmales, the sister group of diatoms, reveals the evolutionary specialization of diatoms from phago-mixotrophs to photoautotrophs.</title>
        <authorList>
            <person name="Ban H."/>
            <person name="Sato S."/>
            <person name="Yoshikawa S."/>
            <person name="Yamada K."/>
            <person name="Nakamura Y."/>
            <person name="Ichinomiya M."/>
            <person name="Sato N."/>
            <person name="Blanc-Mathieu R."/>
            <person name="Endo H."/>
            <person name="Kuwata A."/>
            <person name="Ogata H."/>
        </authorList>
    </citation>
    <scope>NUCLEOTIDE SEQUENCE [LARGE SCALE GENOMIC DNA]</scope>
</reference>
<dbReference type="PROSITE" id="PS50003">
    <property type="entry name" value="PH_DOMAIN"/>
    <property type="match status" value="1"/>
</dbReference>
<dbReference type="SUPFAM" id="SSF50729">
    <property type="entry name" value="PH domain-like"/>
    <property type="match status" value="1"/>
</dbReference>
<feature type="region of interest" description="Disordered" evidence="1">
    <location>
        <begin position="124"/>
        <end position="168"/>
    </location>
</feature>
<evidence type="ECO:0000256" key="1">
    <source>
        <dbReference type="SAM" id="MobiDB-lite"/>
    </source>
</evidence>
<dbReference type="InterPro" id="IPR001849">
    <property type="entry name" value="PH_domain"/>
</dbReference>
<evidence type="ECO:0000313" key="4">
    <source>
        <dbReference type="Proteomes" id="UP001165060"/>
    </source>
</evidence>
<organism evidence="3 4">
    <name type="scientific">Tetraparma gracilis</name>
    <dbReference type="NCBI Taxonomy" id="2962635"/>
    <lineage>
        <taxon>Eukaryota</taxon>
        <taxon>Sar</taxon>
        <taxon>Stramenopiles</taxon>
        <taxon>Ochrophyta</taxon>
        <taxon>Bolidophyceae</taxon>
        <taxon>Parmales</taxon>
        <taxon>Triparmaceae</taxon>
        <taxon>Tetraparma</taxon>
    </lineage>
</organism>
<dbReference type="SMART" id="SM00233">
    <property type="entry name" value="PH"/>
    <property type="match status" value="1"/>
</dbReference>
<evidence type="ECO:0000259" key="2">
    <source>
        <dbReference type="PROSITE" id="PS50003"/>
    </source>
</evidence>
<comment type="caution">
    <text evidence="3">The sequence shown here is derived from an EMBL/GenBank/DDBJ whole genome shotgun (WGS) entry which is preliminary data.</text>
</comment>
<protein>
    <recommendedName>
        <fullName evidence="2">PH domain-containing protein</fullName>
    </recommendedName>
</protein>
<keyword evidence="4" id="KW-1185">Reference proteome</keyword>
<dbReference type="EMBL" id="BRYB01006230">
    <property type="protein sequence ID" value="GMI52633.1"/>
    <property type="molecule type" value="Genomic_DNA"/>
</dbReference>
<sequence length="223" mass="24547">MAEKLTDDDAGLQLSADQVASRASVTSKTTKFTDLHGYLKKKSRHDRWQKRWFEANDHYLTYYKSPQSEKLLACIDLYQTGVIQLATEDDSNTADESHTEFSLELGDRFYIIKAETRGDAKRWVEGLTERKKPKSPANKKKAASGTPNKNEGRFTSFMASPDGSNSSNTAVKEAIDAVREAQEEVAAESGVGVGDVQVTATVVKSNRDTVDVTEAPKACCTIS</sequence>
<dbReference type="Gene3D" id="2.30.29.30">
    <property type="entry name" value="Pleckstrin-homology domain (PH domain)/Phosphotyrosine-binding domain (PTB)"/>
    <property type="match status" value="1"/>
</dbReference>
<feature type="compositionally biased region" description="Basic residues" evidence="1">
    <location>
        <begin position="131"/>
        <end position="142"/>
    </location>
</feature>
<dbReference type="CDD" id="cd00821">
    <property type="entry name" value="PH"/>
    <property type="match status" value="1"/>
</dbReference>
<gene>
    <name evidence="3" type="ORF">TeGR_g14113</name>
</gene>
<feature type="domain" description="PH" evidence="2">
    <location>
        <begin position="32"/>
        <end position="132"/>
    </location>
</feature>
<dbReference type="InterPro" id="IPR011993">
    <property type="entry name" value="PH-like_dom_sf"/>
</dbReference>